<evidence type="ECO:0000313" key="2">
    <source>
        <dbReference type="Proteomes" id="UP000814128"/>
    </source>
</evidence>
<proteinExistence type="predicted"/>
<dbReference type="Proteomes" id="UP000814128">
    <property type="component" value="Unassembled WGS sequence"/>
</dbReference>
<name>A0ACB8QVW1_9AGAM</name>
<dbReference type="EMBL" id="MU273476">
    <property type="protein sequence ID" value="KAI0036039.1"/>
    <property type="molecule type" value="Genomic_DNA"/>
</dbReference>
<reference evidence="1" key="2">
    <citation type="journal article" date="2022" name="New Phytol.">
        <title>Evolutionary transition to the ectomycorrhizal habit in the genomes of a hyperdiverse lineage of mushroom-forming fungi.</title>
        <authorList>
            <person name="Looney B."/>
            <person name="Miyauchi S."/>
            <person name="Morin E."/>
            <person name="Drula E."/>
            <person name="Courty P.E."/>
            <person name="Kohler A."/>
            <person name="Kuo A."/>
            <person name="LaButti K."/>
            <person name="Pangilinan J."/>
            <person name="Lipzen A."/>
            <person name="Riley R."/>
            <person name="Andreopoulos W."/>
            <person name="He G."/>
            <person name="Johnson J."/>
            <person name="Nolan M."/>
            <person name="Tritt A."/>
            <person name="Barry K.W."/>
            <person name="Grigoriev I.V."/>
            <person name="Nagy L.G."/>
            <person name="Hibbett D."/>
            <person name="Henrissat B."/>
            <person name="Matheny P.B."/>
            <person name="Labbe J."/>
            <person name="Martin F.M."/>
        </authorList>
    </citation>
    <scope>NUCLEOTIDE SEQUENCE</scope>
    <source>
        <strain evidence="1">EC-137</strain>
    </source>
</reference>
<evidence type="ECO:0000313" key="1">
    <source>
        <dbReference type="EMBL" id="KAI0036039.1"/>
    </source>
</evidence>
<gene>
    <name evidence="1" type="ORF">K488DRAFT_41979</name>
</gene>
<reference evidence="1" key="1">
    <citation type="submission" date="2021-02" db="EMBL/GenBank/DDBJ databases">
        <authorList>
            <consortium name="DOE Joint Genome Institute"/>
            <person name="Ahrendt S."/>
            <person name="Looney B.P."/>
            <person name="Miyauchi S."/>
            <person name="Morin E."/>
            <person name="Drula E."/>
            <person name="Courty P.E."/>
            <person name="Chicoki N."/>
            <person name="Fauchery L."/>
            <person name="Kohler A."/>
            <person name="Kuo A."/>
            <person name="Labutti K."/>
            <person name="Pangilinan J."/>
            <person name="Lipzen A."/>
            <person name="Riley R."/>
            <person name="Andreopoulos W."/>
            <person name="He G."/>
            <person name="Johnson J."/>
            <person name="Barry K.W."/>
            <person name="Grigoriev I.V."/>
            <person name="Nagy L."/>
            <person name="Hibbett D."/>
            <person name="Henrissat B."/>
            <person name="Matheny P.B."/>
            <person name="Labbe J."/>
            <person name="Martin F."/>
        </authorList>
    </citation>
    <scope>NUCLEOTIDE SEQUENCE</scope>
    <source>
        <strain evidence="1">EC-137</strain>
    </source>
</reference>
<organism evidence="1 2">
    <name type="scientific">Vararia minispora EC-137</name>
    <dbReference type="NCBI Taxonomy" id="1314806"/>
    <lineage>
        <taxon>Eukaryota</taxon>
        <taxon>Fungi</taxon>
        <taxon>Dikarya</taxon>
        <taxon>Basidiomycota</taxon>
        <taxon>Agaricomycotina</taxon>
        <taxon>Agaricomycetes</taxon>
        <taxon>Russulales</taxon>
        <taxon>Lachnocladiaceae</taxon>
        <taxon>Vararia</taxon>
    </lineage>
</organism>
<accession>A0ACB8QVW1</accession>
<comment type="caution">
    <text evidence="1">The sequence shown here is derived from an EMBL/GenBank/DDBJ whole genome shotgun (WGS) entry which is preliminary data.</text>
</comment>
<protein>
    <submittedName>
        <fullName evidence="1">Uncharacterized protein</fullName>
    </submittedName>
</protein>
<keyword evidence="2" id="KW-1185">Reference proteome</keyword>
<sequence>MEKFSAYRDPGTGIQPFLTPVPAVTVNSVFIALVPLRYVFGAIRMACALLLAVLHLLFVEGVCRVLMPIKPLHHAVSCIFTAITCRLALLFLGLAWIPTEQFTRKRGQVLRLAQSNEPFRPGPGDLIVSNWISWIEILYLAFRFNPVFVLPVVSTVEKTFTSSSSSVQTPGRRTGTGSAAISGPSIRSTVERIPVIGFQRVSLFSMVTFTGNVPSGGETGSIKTLEEICRYARSPVAVFPECTTSNGRGLLRFAEIFKGWAVPTKGHKVFVACFRCDPPNAFMPTLSHSIPTSANPLSHAFSLASSFVPLSLSVRFLAPSDSPSSGSFMPSEIVGIDVGGDTLAASCAGLISQLGKLRKVQFGWEEKAAFLALYHSKRR</sequence>